<protein>
    <submittedName>
        <fullName evidence="2">Uncharacterized protein</fullName>
    </submittedName>
</protein>
<sequence length="107" mass="12395">MRKRAKVKVSSKIKKNQKLSNQKIKSSKHMLEKLNNLTSIDDVNKITSLANTFSESETSQNEKEKAFDNLDKHRESDAKLQREKSDKDEMMEKDILKQLEIIGGFNL</sequence>
<feature type="compositionally biased region" description="Basic and acidic residues" evidence="1">
    <location>
        <begin position="60"/>
        <end position="89"/>
    </location>
</feature>
<feature type="region of interest" description="Disordered" evidence="1">
    <location>
        <begin position="1"/>
        <end position="25"/>
    </location>
</feature>
<evidence type="ECO:0000313" key="2">
    <source>
        <dbReference type="EMBL" id="ODV97987.1"/>
    </source>
</evidence>
<proteinExistence type="predicted"/>
<dbReference type="EMBL" id="KV454011">
    <property type="protein sequence ID" value="ODV97987.1"/>
    <property type="molecule type" value="Genomic_DNA"/>
</dbReference>
<accession>A0A1E4U1X3</accession>
<feature type="region of interest" description="Disordered" evidence="1">
    <location>
        <begin position="53"/>
        <end position="89"/>
    </location>
</feature>
<name>A0A1E4U1X3_PACTA</name>
<evidence type="ECO:0000256" key="1">
    <source>
        <dbReference type="SAM" id="MobiDB-lite"/>
    </source>
</evidence>
<organism evidence="2 3">
    <name type="scientific">Pachysolen tannophilus NRRL Y-2460</name>
    <dbReference type="NCBI Taxonomy" id="669874"/>
    <lineage>
        <taxon>Eukaryota</taxon>
        <taxon>Fungi</taxon>
        <taxon>Dikarya</taxon>
        <taxon>Ascomycota</taxon>
        <taxon>Saccharomycotina</taxon>
        <taxon>Pichiomycetes</taxon>
        <taxon>Pachysolenaceae</taxon>
        <taxon>Pachysolen</taxon>
    </lineage>
</organism>
<dbReference type="Proteomes" id="UP000094236">
    <property type="component" value="Unassembled WGS sequence"/>
</dbReference>
<dbReference type="AlphaFoldDB" id="A0A1E4U1X3"/>
<gene>
    <name evidence="2" type="ORF">PACTADRAFT_185665</name>
</gene>
<keyword evidence="3" id="KW-1185">Reference proteome</keyword>
<evidence type="ECO:0000313" key="3">
    <source>
        <dbReference type="Proteomes" id="UP000094236"/>
    </source>
</evidence>
<reference evidence="3" key="1">
    <citation type="submission" date="2016-05" db="EMBL/GenBank/DDBJ databases">
        <title>Comparative genomics of biotechnologically important yeasts.</title>
        <authorList>
            <consortium name="DOE Joint Genome Institute"/>
            <person name="Riley R."/>
            <person name="Haridas S."/>
            <person name="Wolfe K.H."/>
            <person name="Lopes M.R."/>
            <person name="Hittinger C.T."/>
            <person name="Goker M."/>
            <person name="Salamov A."/>
            <person name="Wisecaver J."/>
            <person name="Long T.M."/>
            <person name="Aerts A.L."/>
            <person name="Barry K."/>
            <person name="Choi C."/>
            <person name="Clum A."/>
            <person name="Coughlan A.Y."/>
            <person name="Deshpande S."/>
            <person name="Douglass A.P."/>
            <person name="Hanson S.J."/>
            <person name="Klenk H.-P."/>
            <person name="Labutti K."/>
            <person name="Lapidus A."/>
            <person name="Lindquist E."/>
            <person name="Lipzen A."/>
            <person name="Meier-Kolthoff J.P."/>
            <person name="Ohm R.A."/>
            <person name="Otillar R.P."/>
            <person name="Pangilinan J."/>
            <person name="Peng Y."/>
            <person name="Rokas A."/>
            <person name="Rosa C.A."/>
            <person name="Scheuner C."/>
            <person name="Sibirny A.A."/>
            <person name="Slot J.C."/>
            <person name="Stielow J.B."/>
            <person name="Sun H."/>
            <person name="Kurtzman C.P."/>
            <person name="Blackwell M."/>
            <person name="Grigoriev I.V."/>
            <person name="Jeffries T.W."/>
        </authorList>
    </citation>
    <scope>NUCLEOTIDE SEQUENCE [LARGE SCALE GENOMIC DNA]</scope>
    <source>
        <strain evidence="3">NRRL Y-2460</strain>
    </source>
</reference>
<feature type="compositionally biased region" description="Basic residues" evidence="1">
    <location>
        <begin position="1"/>
        <end position="17"/>
    </location>
</feature>